<organism evidence="7 8">
    <name type="scientific">Wickerhamiella sorbophila</name>
    <dbReference type="NCBI Taxonomy" id="45607"/>
    <lineage>
        <taxon>Eukaryota</taxon>
        <taxon>Fungi</taxon>
        <taxon>Dikarya</taxon>
        <taxon>Ascomycota</taxon>
        <taxon>Saccharomycotina</taxon>
        <taxon>Dipodascomycetes</taxon>
        <taxon>Dipodascales</taxon>
        <taxon>Trichomonascaceae</taxon>
        <taxon>Wickerhamiella</taxon>
    </lineage>
</organism>
<sequence>MPIFSLEFEDPLFCAAFHPEKNEFVLGLATGTVSAYSYTLDGQDPKVLWATKRHKSSCRSIGYTQDGEYVISAGSDNVIKKALSGSGKVRAKAKLDVSPSAIAINEAYLAVGDDEGTLTVFDLENLKQTHQLKSLHEDCITSVCALEFKNKYHFVVTGMTSLIHVDLRNGVVSTSEDQEDEMLCGCVPSEQKSVFGMSEGVITIWNNDHLLDQQSRVRLSKESVDAVLAGEGEDTVVAGTSDGIVFDINIISGKVIAKRTHSPLEEVSILDWDNDYHLVSGSMGLLKLWNKDEVDPENKEETAVKKKKKKGVRGKGKSAQPTKKPKALFEDL</sequence>
<evidence type="ECO:0000256" key="5">
    <source>
        <dbReference type="ARBA" id="ARBA00039514"/>
    </source>
</evidence>
<dbReference type="InterPro" id="IPR001680">
    <property type="entry name" value="WD40_rpt"/>
</dbReference>
<keyword evidence="8" id="KW-1185">Reference proteome</keyword>
<dbReference type="RefSeq" id="XP_024666001.1">
    <property type="nucleotide sequence ID" value="XM_024810233.1"/>
</dbReference>
<reference evidence="7 8" key="1">
    <citation type="submission" date="2017-04" db="EMBL/GenBank/DDBJ databases">
        <title>Genome sequencing of [Candida] sorbophila.</title>
        <authorList>
            <person name="Ahn J.O."/>
        </authorList>
    </citation>
    <scope>NUCLEOTIDE SEQUENCE [LARGE SCALE GENOMIC DNA]</scope>
    <source>
        <strain evidence="7 8">DS02</strain>
    </source>
</reference>
<dbReference type="STRING" id="45607.A0A2T0FM48"/>
<evidence type="ECO:0000256" key="3">
    <source>
        <dbReference type="ARBA" id="ARBA00022737"/>
    </source>
</evidence>
<dbReference type="PANTHER" id="PTHR44019:SF20">
    <property type="entry name" value="WD REPEAT-CONTAINING PROTEIN 55"/>
    <property type="match status" value="1"/>
</dbReference>
<feature type="region of interest" description="Disordered" evidence="6">
    <location>
        <begin position="294"/>
        <end position="332"/>
    </location>
</feature>
<dbReference type="InterPro" id="IPR015943">
    <property type="entry name" value="WD40/YVTN_repeat-like_dom_sf"/>
</dbReference>
<dbReference type="AlphaFoldDB" id="A0A2T0FM48"/>
<proteinExistence type="inferred from homology"/>
<evidence type="ECO:0000256" key="4">
    <source>
        <dbReference type="ARBA" id="ARBA00039238"/>
    </source>
</evidence>
<evidence type="ECO:0000256" key="2">
    <source>
        <dbReference type="ARBA" id="ARBA00022574"/>
    </source>
</evidence>
<dbReference type="GeneID" id="36517424"/>
<dbReference type="InterPro" id="IPR036322">
    <property type="entry name" value="WD40_repeat_dom_sf"/>
</dbReference>
<name>A0A2T0FM48_9ASCO</name>
<keyword evidence="3" id="KW-0677">Repeat</keyword>
<evidence type="ECO:0000256" key="6">
    <source>
        <dbReference type="SAM" id="MobiDB-lite"/>
    </source>
</evidence>
<dbReference type="SUPFAM" id="SSF50978">
    <property type="entry name" value="WD40 repeat-like"/>
    <property type="match status" value="1"/>
</dbReference>
<dbReference type="OrthoDB" id="2288928at2759"/>
<feature type="compositionally biased region" description="Basic residues" evidence="6">
    <location>
        <begin position="305"/>
        <end position="316"/>
    </location>
</feature>
<dbReference type="InterPro" id="IPR050505">
    <property type="entry name" value="WDR55/POC1"/>
</dbReference>
<dbReference type="Gene3D" id="2.130.10.10">
    <property type="entry name" value="YVTN repeat-like/Quinoprotein amine dehydrogenase"/>
    <property type="match status" value="2"/>
</dbReference>
<evidence type="ECO:0000256" key="1">
    <source>
        <dbReference type="ARBA" id="ARBA00007625"/>
    </source>
</evidence>
<dbReference type="Pfam" id="PF00400">
    <property type="entry name" value="WD40"/>
    <property type="match status" value="1"/>
</dbReference>
<accession>A0A2T0FM48</accession>
<gene>
    <name evidence="7" type="ORF">B9G98_03676</name>
</gene>
<feature type="compositionally biased region" description="Basic and acidic residues" evidence="6">
    <location>
        <begin position="294"/>
        <end position="304"/>
    </location>
</feature>
<dbReference type="Proteomes" id="UP000238350">
    <property type="component" value="Unassembled WGS sequence"/>
</dbReference>
<protein>
    <recommendedName>
        <fullName evidence="4">WD repeat-containing protein JIP5</fullName>
    </recommendedName>
    <alternativeName>
        <fullName evidence="5">WD repeat-containing protein jip5</fullName>
    </alternativeName>
</protein>
<evidence type="ECO:0000313" key="8">
    <source>
        <dbReference type="Proteomes" id="UP000238350"/>
    </source>
</evidence>
<comment type="similarity">
    <text evidence="1">Belongs to the WD repeat WDR55 family.</text>
</comment>
<evidence type="ECO:0000313" key="7">
    <source>
        <dbReference type="EMBL" id="PRT56056.1"/>
    </source>
</evidence>
<keyword evidence="2" id="KW-0853">WD repeat</keyword>
<comment type="caution">
    <text evidence="7">The sequence shown here is derived from an EMBL/GenBank/DDBJ whole genome shotgun (WGS) entry which is preliminary data.</text>
</comment>
<dbReference type="PANTHER" id="PTHR44019">
    <property type="entry name" value="WD REPEAT-CONTAINING PROTEIN 55"/>
    <property type="match status" value="1"/>
</dbReference>
<dbReference type="EMBL" id="NDIQ01000022">
    <property type="protein sequence ID" value="PRT56056.1"/>
    <property type="molecule type" value="Genomic_DNA"/>
</dbReference>